<reference evidence="1 2" key="1">
    <citation type="submission" date="2024-04" db="EMBL/GenBank/DDBJ databases">
        <authorList>
            <person name="Waldvogel A.-M."/>
            <person name="Schoenle A."/>
        </authorList>
    </citation>
    <scope>NUCLEOTIDE SEQUENCE [LARGE SCALE GENOMIC DNA]</scope>
</reference>
<sequence length="77" mass="8475">MCELLSEVRVGTQKQRKETHLSEEASPVILSLFSHFLLGSRSPHTLSLSEAFSLCFKAILQRVTASVAPGRGKSVLY</sequence>
<organism evidence="1 2">
    <name type="scientific">Knipowitschia caucasica</name>
    <name type="common">Caucasian dwarf goby</name>
    <name type="synonym">Pomatoschistus caucasicus</name>
    <dbReference type="NCBI Taxonomy" id="637954"/>
    <lineage>
        <taxon>Eukaryota</taxon>
        <taxon>Metazoa</taxon>
        <taxon>Chordata</taxon>
        <taxon>Craniata</taxon>
        <taxon>Vertebrata</taxon>
        <taxon>Euteleostomi</taxon>
        <taxon>Actinopterygii</taxon>
        <taxon>Neopterygii</taxon>
        <taxon>Teleostei</taxon>
        <taxon>Neoteleostei</taxon>
        <taxon>Acanthomorphata</taxon>
        <taxon>Gobiaria</taxon>
        <taxon>Gobiiformes</taxon>
        <taxon>Gobioidei</taxon>
        <taxon>Gobiidae</taxon>
        <taxon>Gobiinae</taxon>
        <taxon>Knipowitschia</taxon>
    </lineage>
</organism>
<accession>A0AAV2JPI8</accession>
<keyword evidence="2" id="KW-1185">Reference proteome</keyword>
<dbReference type="AlphaFoldDB" id="A0AAV2JPI8"/>
<protein>
    <submittedName>
        <fullName evidence="1">Uncharacterized protein</fullName>
    </submittedName>
</protein>
<proteinExistence type="predicted"/>
<dbReference type="EMBL" id="OZ035835">
    <property type="protein sequence ID" value="CAL1578530.1"/>
    <property type="molecule type" value="Genomic_DNA"/>
</dbReference>
<evidence type="ECO:0000313" key="2">
    <source>
        <dbReference type="Proteomes" id="UP001497482"/>
    </source>
</evidence>
<dbReference type="Proteomes" id="UP001497482">
    <property type="component" value="Chromosome 13"/>
</dbReference>
<gene>
    <name evidence="1" type="ORF">KC01_LOCUS9657</name>
</gene>
<name>A0AAV2JPI8_KNICA</name>
<evidence type="ECO:0000313" key="1">
    <source>
        <dbReference type="EMBL" id="CAL1578530.1"/>
    </source>
</evidence>